<dbReference type="GO" id="GO:0016887">
    <property type="term" value="F:ATP hydrolysis activity"/>
    <property type="evidence" value="ECO:0007669"/>
    <property type="project" value="InterPro"/>
</dbReference>
<evidence type="ECO:0000256" key="3">
    <source>
        <dbReference type="ARBA" id="ARBA00022741"/>
    </source>
</evidence>
<keyword evidence="7" id="KW-1185">Reference proteome</keyword>
<dbReference type="InterPro" id="IPR017871">
    <property type="entry name" value="ABC_transporter-like_CS"/>
</dbReference>
<dbReference type="PANTHER" id="PTHR43776:SF7">
    <property type="entry name" value="D,D-DIPEPTIDE TRANSPORT ATP-BINDING PROTEIN DDPF-RELATED"/>
    <property type="match status" value="1"/>
</dbReference>
<feature type="domain" description="ABC transporter" evidence="5">
    <location>
        <begin position="228"/>
        <end position="437"/>
    </location>
</feature>
<dbReference type="InterPro" id="IPR050319">
    <property type="entry name" value="ABC_transp_ATP-bind"/>
</dbReference>
<comment type="caution">
    <text evidence="6">The sequence shown here is derived from an EMBL/GenBank/DDBJ whole genome shotgun (WGS) entry which is preliminary data.</text>
</comment>
<dbReference type="PROSITE" id="PS00211">
    <property type="entry name" value="ABC_TRANSPORTER_1"/>
    <property type="match status" value="2"/>
</dbReference>
<accession>A0AAW5HTR1</accession>
<evidence type="ECO:0000313" key="6">
    <source>
        <dbReference type="EMBL" id="MCO6394380.1"/>
    </source>
</evidence>
<feature type="domain" description="ABC transporter" evidence="5">
    <location>
        <begin position="2"/>
        <end position="219"/>
    </location>
</feature>
<dbReference type="GO" id="GO:0055085">
    <property type="term" value="P:transmembrane transport"/>
    <property type="evidence" value="ECO:0007669"/>
    <property type="project" value="UniProtKB-ARBA"/>
</dbReference>
<proteinExistence type="inferred from homology"/>
<comment type="similarity">
    <text evidence="1">Belongs to the ABC transporter superfamily.</text>
</comment>
<dbReference type="Pfam" id="PF00005">
    <property type="entry name" value="ABC_tran"/>
    <property type="match status" value="2"/>
</dbReference>
<dbReference type="InterPro" id="IPR027417">
    <property type="entry name" value="P-loop_NTPase"/>
</dbReference>
<dbReference type="EMBL" id="JAEUWV010000005">
    <property type="protein sequence ID" value="MCO6394380.1"/>
    <property type="molecule type" value="Genomic_DNA"/>
</dbReference>
<keyword evidence="3" id="KW-0547">Nucleotide-binding</keyword>
<dbReference type="Proteomes" id="UP001205920">
    <property type="component" value="Unassembled WGS sequence"/>
</dbReference>
<protein>
    <submittedName>
        <fullName evidence="6">ABC transporter ATP-binding protein</fullName>
    </submittedName>
</protein>
<dbReference type="Gene3D" id="3.40.50.300">
    <property type="entry name" value="P-loop containing nucleotide triphosphate hydrolases"/>
    <property type="match status" value="2"/>
</dbReference>
<evidence type="ECO:0000256" key="2">
    <source>
        <dbReference type="ARBA" id="ARBA00022448"/>
    </source>
</evidence>
<dbReference type="InterPro" id="IPR003439">
    <property type="entry name" value="ABC_transporter-like_ATP-bd"/>
</dbReference>
<dbReference type="GO" id="GO:0005524">
    <property type="term" value="F:ATP binding"/>
    <property type="evidence" value="ECO:0007669"/>
    <property type="project" value="UniProtKB-KW"/>
</dbReference>
<name>A0AAW5HTR1_9CORY</name>
<dbReference type="RefSeq" id="WP_252931259.1">
    <property type="nucleotide sequence ID" value="NZ_JAEUWV010000005.1"/>
</dbReference>
<dbReference type="SMART" id="SM00382">
    <property type="entry name" value="AAA"/>
    <property type="match status" value="2"/>
</dbReference>
<dbReference type="CDD" id="cd03257">
    <property type="entry name" value="ABC_NikE_OppD_transporters"/>
    <property type="match status" value="2"/>
</dbReference>
<dbReference type="PANTHER" id="PTHR43776">
    <property type="entry name" value="TRANSPORT ATP-BINDING PROTEIN"/>
    <property type="match status" value="1"/>
</dbReference>
<dbReference type="SUPFAM" id="SSF52540">
    <property type="entry name" value="P-loop containing nucleoside triphosphate hydrolases"/>
    <property type="match status" value="2"/>
</dbReference>
<evidence type="ECO:0000256" key="4">
    <source>
        <dbReference type="ARBA" id="ARBA00022840"/>
    </source>
</evidence>
<evidence type="ECO:0000259" key="5">
    <source>
        <dbReference type="PROSITE" id="PS50893"/>
    </source>
</evidence>
<evidence type="ECO:0000256" key="1">
    <source>
        <dbReference type="ARBA" id="ARBA00005417"/>
    </source>
</evidence>
<sequence length="441" mass="47988">MINVSNLRIEGLLHGISFTLERGQRLGIIGESGSGKSLTALSIMGLTDLPAEGSITVDGVEMIGTSERTRRRVRGSRVAMVFQEPMTALDPLKKIGKVVPRHLLQEVGVDRPEAYPHELSGGQRQRVLIALALAGDPDFLLCDEPTTALDVTVQRQILDLIDAVVRRRGMGLLFISHDMPVVRHMTQEVLVFRAGSIEPTDSAYSRKLLNPTLPTLATAPREVGAPVVTLRDVSVTRGTTKALHNVNLEVRRGERIGIVGGSGSGKTTLLHVIAGLRGVDSGEVRINGGCQMVFQDPYSSLDPRMRVGASVEEAGVDTRRAREVLAAVGLEGTERRLPREFSGGQRQRISIARATAATPDILLADEPVSALDATLRNQVLTLLDELASTLVFVSHDLGVVRALCPRTIVMHEGEIVEEGRTQDVLRNPQHEYTRRLIDSMF</sequence>
<reference evidence="6 7" key="1">
    <citation type="submission" date="2021-01" db="EMBL/GenBank/DDBJ databases">
        <title>Identification and Characterization of Corynebacterium sp.</title>
        <authorList>
            <person name="Luo Q."/>
            <person name="Qu P."/>
            <person name="Chen Q."/>
        </authorList>
    </citation>
    <scope>NUCLEOTIDE SEQUENCE [LARGE SCALE GENOMIC DNA]</scope>
    <source>
        <strain evidence="6 7">MC-18</strain>
    </source>
</reference>
<organism evidence="6 7">
    <name type="scientific">Corynebacterium lipophilum</name>
    <dbReference type="NCBI Taxonomy" id="2804918"/>
    <lineage>
        <taxon>Bacteria</taxon>
        <taxon>Bacillati</taxon>
        <taxon>Actinomycetota</taxon>
        <taxon>Actinomycetes</taxon>
        <taxon>Mycobacteriales</taxon>
        <taxon>Corynebacteriaceae</taxon>
        <taxon>Corynebacterium</taxon>
    </lineage>
</organism>
<dbReference type="AlphaFoldDB" id="A0AAW5HTR1"/>
<dbReference type="PROSITE" id="PS50893">
    <property type="entry name" value="ABC_TRANSPORTER_2"/>
    <property type="match status" value="2"/>
</dbReference>
<dbReference type="InterPro" id="IPR003593">
    <property type="entry name" value="AAA+_ATPase"/>
</dbReference>
<keyword evidence="4 6" id="KW-0067">ATP-binding</keyword>
<keyword evidence="2" id="KW-0813">Transport</keyword>
<evidence type="ECO:0000313" key="7">
    <source>
        <dbReference type="Proteomes" id="UP001205920"/>
    </source>
</evidence>
<gene>
    <name evidence="6" type="ORF">JMN37_05215</name>
</gene>